<accession>A4XF56</accession>
<dbReference type="Pfam" id="PF13450">
    <property type="entry name" value="NAD_binding_8"/>
    <property type="match status" value="1"/>
</dbReference>
<sequence length="494" mass="55596">MTMQGQRKLKYAIVGAGMAGILAAIKLKERGEDFTVFEKAAKIGGTWRENRYPGLTCDVPSHAYTYSFEPYAEWRASYATGGEIQTYFEKVVDKYGIGPSIRFNSEVVGLDWDEARHLWTLATADGLREEYDVVIAASGVLHHPRLPEIEGLETFEGPAFHTARWDDTAPIEGARVGLIGSGSTGIQIVTAINKQVERLVHFQRSPQWVMPVPYFTYSEEDREAFRRDPALIDAIRFADEYIGNVRRFTDAITDIDGPKMREIEEVCRVHFEQSIRDPELKEKLRPNYRAACKRLIYSWCYYEEVQHPSVFVETGRIARIEPKGVRMTDGTFHELDTLILATGFQADRFIRPAGVTGGDGVTLDAFWERRPTAHYAVTLPHFPNFFMLNGPTGPVGNFSLIDIAERQWDYVDQLIDLLRSGEASAVAPKPEAHAAYEERRIAAAKKTIFGSGCTSWYLDAEGVPASWPWSYDAFAEAMAKPRLEEYAVIAPVAA</sequence>
<dbReference type="PANTHER" id="PTHR42877:SF4">
    <property type="entry name" value="FAD_NAD(P)-BINDING DOMAIN-CONTAINING PROTEIN-RELATED"/>
    <property type="match status" value="1"/>
</dbReference>
<dbReference type="RefSeq" id="WP_011906950.1">
    <property type="nucleotide sequence ID" value="NC_009427.1"/>
</dbReference>
<organism evidence="1 2">
    <name type="scientific">Novosphingobium aromaticivorans (strain ATCC 700278 / DSM 12444 / CCUG 56034 / CIP 105152 / NBRC 16084 / F199)</name>
    <dbReference type="NCBI Taxonomy" id="279238"/>
    <lineage>
        <taxon>Bacteria</taxon>
        <taxon>Pseudomonadati</taxon>
        <taxon>Pseudomonadota</taxon>
        <taxon>Alphaproteobacteria</taxon>
        <taxon>Sphingomonadales</taxon>
        <taxon>Sphingomonadaceae</taxon>
        <taxon>Novosphingobium</taxon>
    </lineage>
</organism>
<dbReference type="eggNOG" id="COG2072">
    <property type="taxonomic scope" value="Bacteria"/>
</dbReference>
<dbReference type="InterPro" id="IPR051209">
    <property type="entry name" value="FAD-bind_Monooxygenase_sf"/>
</dbReference>
<protein>
    <submittedName>
        <fullName evidence="1">FAD dependent oxidoreductase</fullName>
    </submittedName>
</protein>
<gene>
    <name evidence="1" type="ordered locus">Saro_3708</name>
</gene>
<dbReference type="EMBL" id="CP000677">
    <property type="protein sequence ID" value="ABP64567.1"/>
    <property type="molecule type" value="Genomic_DNA"/>
</dbReference>
<dbReference type="HOGENOM" id="CLU_006937_7_1_5"/>
<dbReference type="AlphaFoldDB" id="A4XF56"/>
<dbReference type="PANTHER" id="PTHR42877">
    <property type="entry name" value="L-ORNITHINE N(5)-MONOOXYGENASE-RELATED"/>
    <property type="match status" value="1"/>
</dbReference>
<keyword evidence="1" id="KW-0614">Plasmid</keyword>
<name>A4XF56_NOVAD</name>
<dbReference type="InterPro" id="IPR036188">
    <property type="entry name" value="FAD/NAD-bd_sf"/>
</dbReference>
<proteinExistence type="predicted"/>
<dbReference type="SUPFAM" id="SSF51905">
    <property type="entry name" value="FAD/NAD(P)-binding domain"/>
    <property type="match status" value="2"/>
</dbReference>
<evidence type="ECO:0000313" key="1">
    <source>
        <dbReference type="EMBL" id="ABP64567.1"/>
    </source>
</evidence>
<geneLocation type="plasmid" evidence="1 2">
    <name>pNL2</name>
</geneLocation>
<dbReference type="KEGG" id="nar:Saro_3708"/>
<evidence type="ECO:0000313" key="2">
    <source>
        <dbReference type="Proteomes" id="UP000009134"/>
    </source>
</evidence>
<dbReference type="Gene3D" id="3.50.50.60">
    <property type="entry name" value="FAD/NAD(P)-binding domain"/>
    <property type="match status" value="2"/>
</dbReference>
<dbReference type="Proteomes" id="UP000009134">
    <property type="component" value="Plasmid pNL2"/>
</dbReference>
<keyword evidence="2" id="KW-1185">Reference proteome</keyword>
<reference evidence="1 2" key="1">
    <citation type="submission" date="2007-04" db="EMBL/GenBank/DDBJ databases">
        <title>Complete sequence of plasmid pNL2 of Novosphingobium aromaticivorans DSM 12444.</title>
        <authorList>
            <consortium name="US DOE Joint Genome Institute"/>
            <person name="Copeland A."/>
            <person name="Lucas S."/>
            <person name="Lapidus A."/>
            <person name="Barry K."/>
            <person name="Detter J.C."/>
            <person name="Glavina del Rio T."/>
            <person name="Hammon N."/>
            <person name="Israni S."/>
            <person name="Dalin E."/>
            <person name="Tice H."/>
            <person name="Pitluck S."/>
            <person name="Chertkov O."/>
            <person name="Han C."/>
            <person name="Thomson S."/>
            <person name="Schmutz J."/>
            <person name="Larimer F."/>
            <person name="Land M."/>
            <person name="Kyrpides N."/>
            <person name="Ivanova N."/>
            <person name="Fredrickson J."/>
            <person name="Romine M.F."/>
            <person name="Richardson P."/>
        </authorList>
    </citation>
    <scope>NUCLEOTIDE SEQUENCE [LARGE SCALE GENOMIC DNA]</scope>
    <source>
        <strain evidence="2">ATCC 700278 / DSM 12444 / CCUG 56034 / CIP 105152 / NBRC 16084 / F199</strain>
        <plasmid evidence="1 2">pNL2</plasmid>
    </source>
</reference>